<keyword evidence="4" id="KW-1185">Reference proteome</keyword>
<keyword evidence="1" id="KW-0812">Transmembrane</keyword>
<proteinExistence type="predicted"/>
<dbReference type="CDD" id="cd01836">
    <property type="entry name" value="FeeA_FeeB_like"/>
    <property type="match status" value="1"/>
</dbReference>
<accession>A0ABV6VZI6</accession>
<comment type="caution">
    <text evidence="3">The sequence shown here is derived from an EMBL/GenBank/DDBJ whole genome shotgun (WGS) entry which is preliminary data.</text>
</comment>
<feature type="domain" description="SGNH hydrolase-type esterase" evidence="2">
    <location>
        <begin position="73"/>
        <end position="249"/>
    </location>
</feature>
<dbReference type="RefSeq" id="WP_380538153.1">
    <property type="nucleotide sequence ID" value="NZ_JBHFAB010000016.1"/>
</dbReference>
<reference evidence="3 4" key="1">
    <citation type="submission" date="2024-09" db="EMBL/GenBank/DDBJ databases">
        <authorList>
            <person name="Lee S.D."/>
        </authorList>
    </citation>
    <scope>NUCLEOTIDE SEQUENCE [LARGE SCALE GENOMIC DNA]</scope>
    <source>
        <strain evidence="3 4">N8-3</strain>
    </source>
</reference>
<organism evidence="3 4">
    <name type="scientific">Streptacidiphilus cavernicola</name>
    <dbReference type="NCBI Taxonomy" id="3342716"/>
    <lineage>
        <taxon>Bacteria</taxon>
        <taxon>Bacillati</taxon>
        <taxon>Actinomycetota</taxon>
        <taxon>Actinomycetes</taxon>
        <taxon>Kitasatosporales</taxon>
        <taxon>Streptomycetaceae</taxon>
        <taxon>Streptacidiphilus</taxon>
    </lineage>
</organism>
<evidence type="ECO:0000313" key="4">
    <source>
        <dbReference type="Proteomes" id="UP001592531"/>
    </source>
</evidence>
<dbReference type="GO" id="GO:0016787">
    <property type="term" value="F:hydrolase activity"/>
    <property type="evidence" value="ECO:0007669"/>
    <property type="project" value="UniProtKB-KW"/>
</dbReference>
<protein>
    <submittedName>
        <fullName evidence="3">SGNH/GDSL hydrolase family protein</fullName>
    </submittedName>
</protein>
<sequence>MARRTAAALAYGGAGVGLLGVGLVGLLLAEAKLAEIQLDALKGEPPRADGLYGQDFAGQDLAGRDAPPLAMAVLGDSTAAGFGVDRGRDTPGALLAGGIASIAERPVRLLVVAANGAASDDLERQTRIVLDGRPAPDVALIMVGANDIAQRITTAQSVRMLGDTVRQLRAAGTQVVVGTCPDLGVVQPIRPPLRTLARLASHRLAAAQSRVVTANGGHSVELGSLLGPEFAHKPQMFASDRYHPSVQGYLTAVMALLPAICTALAIWPNETPPVERQAVPPVLLPDRAGVGAGTRVGRMAAPRRRARLQPHRG</sequence>
<dbReference type="SUPFAM" id="SSF52266">
    <property type="entry name" value="SGNH hydrolase"/>
    <property type="match status" value="1"/>
</dbReference>
<evidence type="ECO:0000313" key="3">
    <source>
        <dbReference type="EMBL" id="MFC1419144.1"/>
    </source>
</evidence>
<keyword evidence="3" id="KW-0378">Hydrolase</keyword>
<dbReference type="InterPro" id="IPR036514">
    <property type="entry name" value="SGNH_hydro_sf"/>
</dbReference>
<keyword evidence="1" id="KW-0472">Membrane</keyword>
<gene>
    <name evidence="3" type="ORF">ACEZDE_21265</name>
</gene>
<evidence type="ECO:0000256" key="1">
    <source>
        <dbReference type="SAM" id="Phobius"/>
    </source>
</evidence>
<dbReference type="InterPro" id="IPR013830">
    <property type="entry name" value="SGNH_hydro"/>
</dbReference>
<dbReference type="Gene3D" id="3.40.50.1110">
    <property type="entry name" value="SGNH hydrolase"/>
    <property type="match status" value="1"/>
</dbReference>
<feature type="transmembrane region" description="Helical" evidence="1">
    <location>
        <begin position="6"/>
        <end position="29"/>
    </location>
</feature>
<evidence type="ECO:0000259" key="2">
    <source>
        <dbReference type="Pfam" id="PF13472"/>
    </source>
</evidence>
<dbReference type="Pfam" id="PF13472">
    <property type="entry name" value="Lipase_GDSL_2"/>
    <property type="match status" value="1"/>
</dbReference>
<keyword evidence="1" id="KW-1133">Transmembrane helix</keyword>
<name>A0ABV6VZI6_9ACTN</name>
<dbReference type="Proteomes" id="UP001592531">
    <property type="component" value="Unassembled WGS sequence"/>
</dbReference>
<dbReference type="EMBL" id="JBHFAB010000016">
    <property type="protein sequence ID" value="MFC1419144.1"/>
    <property type="molecule type" value="Genomic_DNA"/>
</dbReference>